<protein>
    <submittedName>
        <fullName evidence="2">Uncharacterized protein</fullName>
    </submittedName>
</protein>
<dbReference type="EMBL" id="LR797415">
    <property type="protein sequence ID" value="CAB4214378.1"/>
    <property type="molecule type" value="Genomic_DNA"/>
</dbReference>
<dbReference type="SUPFAM" id="SSF50249">
    <property type="entry name" value="Nucleic acid-binding proteins"/>
    <property type="match status" value="1"/>
</dbReference>
<dbReference type="EMBL" id="LR798403">
    <property type="protein sequence ID" value="CAB5229471.1"/>
    <property type="molecule type" value="Genomic_DNA"/>
</dbReference>
<sequence length="189" mass="19824">MSTRVVTGKVRFSYFSALTARKNEMNGKEEFSTQVLVPKSDTETVNQLKAAAKAALTAKFGDKIPKTVRNPLRDGDTEVKSDGSPLGAEYAGHYFFNTKSTNKPGAVDAHGHDILGSQDIVSGDYGRVSLNAYAYDQAGNKGVSYGLNNIMLLAKGDSLGGAKPSAASDFGVVAGKDSAPVAASVAVDW</sequence>
<organism evidence="2">
    <name type="scientific">uncultured Caudovirales phage</name>
    <dbReference type="NCBI Taxonomy" id="2100421"/>
    <lineage>
        <taxon>Viruses</taxon>
        <taxon>Duplodnaviria</taxon>
        <taxon>Heunggongvirae</taxon>
        <taxon>Uroviricota</taxon>
        <taxon>Caudoviricetes</taxon>
        <taxon>Peduoviridae</taxon>
        <taxon>Maltschvirus</taxon>
        <taxon>Maltschvirus maltsch</taxon>
    </lineage>
</organism>
<name>A0A6J7XEZ9_9CAUD</name>
<proteinExistence type="predicted"/>
<dbReference type="Pfam" id="PF10991">
    <property type="entry name" value="Enc34_ssDNA-bd"/>
    <property type="match status" value="1"/>
</dbReference>
<accession>A0A6J7XEZ9</accession>
<dbReference type="Gene3D" id="2.40.50.140">
    <property type="entry name" value="Nucleic acid-binding proteins"/>
    <property type="match status" value="1"/>
</dbReference>
<dbReference type="InterPro" id="IPR012340">
    <property type="entry name" value="NA-bd_OB-fold"/>
</dbReference>
<dbReference type="InterPro" id="IPR022595">
    <property type="entry name" value="Enc34_ssDNA-bd"/>
</dbReference>
<evidence type="ECO:0000313" key="1">
    <source>
        <dbReference type="EMBL" id="CAB4214378.1"/>
    </source>
</evidence>
<gene>
    <name evidence="1" type="ORF">UFOVP1466_41</name>
    <name evidence="2" type="ORF">UFOVP1554_7</name>
</gene>
<reference evidence="2" key="1">
    <citation type="submission" date="2020-05" db="EMBL/GenBank/DDBJ databases">
        <authorList>
            <person name="Chiriac C."/>
            <person name="Salcher M."/>
            <person name="Ghai R."/>
            <person name="Kavagutti S V."/>
        </authorList>
    </citation>
    <scope>NUCLEOTIDE SEQUENCE</scope>
</reference>
<evidence type="ECO:0000313" key="2">
    <source>
        <dbReference type="EMBL" id="CAB5229471.1"/>
    </source>
</evidence>